<sequence length="450" mass="47959">MTPAPSLGEATRVWASIAAQSFGGPAGQIAVMHRLLVEERRWISEERFLHALNYCMLLPGPEAQQLATYIGWLLHGTRGGLIAGSLFVLPGFLAIGLLSWLYVQYQTVGVVQAVFFGLRAAVLVIVLEALGRIGKRALKHPLMWLVAALAFVALFFFGVPFPLVILVAGLVGYFGSRSRPEVFAGGAGHASKGGPEVKEAVITAATALHVSPSWGRALRVSAVGLAAWWGPLLLVGASLGFGSIFWQQAKFFSTLAVVTFGGAYAVLSYVAQQAVGHYGWLQAGEMLTGLGFAETTPGPLIQVVQYVGFLGAYRDPAPFSPLLAAALASVVVTWATYAPCFLWIFLGAPYIERLRDNRALAGALSSITAAVVGVILNLSIWFALHTLFARVEVRQFGPLKLSLPDLATLNLPALFIAVVAGLLMWRRWGTLAVLGVSCALGVLWYLASGA</sequence>
<feature type="transmembrane region" description="Helical" evidence="7">
    <location>
        <begin position="109"/>
        <end position="130"/>
    </location>
</feature>
<comment type="subcellular location">
    <subcellularLocation>
        <location evidence="1">Cell membrane</location>
        <topology evidence="1">Multi-pass membrane protein</topology>
    </subcellularLocation>
</comment>
<keyword evidence="5 7" id="KW-1133">Transmembrane helix</keyword>
<feature type="transmembrane region" description="Helical" evidence="7">
    <location>
        <begin position="142"/>
        <end position="175"/>
    </location>
</feature>
<comment type="similarity">
    <text evidence="2">Belongs to the chromate ion transporter (CHR) (TC 2.A.51) family.</text>
</comment>
<feature type="transmembrane region" description="Helical" evidence="7">
    <location>
        <begin position="81"/>
        <end position="103"/>
    </location>
</feature>
<protein>
    <submittedName>
        <fullName evidence="8">Chromate transport protein</fullName>
    </submittedName>
</protein>
<evidence type="ECO:0000256" key="3">
    <source>
        <dbReference type="ARBA" id="ARBA00022475"/>
    </source>
</evidence>
<feature type="transmembrane region" description="Helical" evidence="7">
    <location>
        <begin position="430"/>
        <end position="447"/>
    </location>
</feature>
<evidence type="ECO:0000256" key="1">
    <source>
        <dbReference type="ARBA" id="ARBA00004651"/>
    </source>
</evidence>
<evidence type="ECO:0000256" key="2">
    <source>
        <dbReference type="ARBA" id="ARBA00005262"/>
    </source>
</evidence>
<dbReference type="InterPro" id="IPR014047">
    <property type="entry name" value="Chr_Tranpt_l_chain"/>
</dbReference>
<feature type="transmembrane region" description="Helical" evidence="7">
    <location>
        <begin position="226"/>
        <end position="246"/>
    </location>
</feature>
<organism evidence="8 9">
    <name type="scientific">Deinococcus xinjiangensis</name>
    <dbReference type="NCBI Taxonomy" id="457454"/>
    <lineage>
        <taxon>Bacteria</taxon>
        <taxon>Thermotogati</taxon>
        <taxon>Deinococcota</taxon>
        <taxon>Deinococci</taxon>
        <taxon>Deinococcales</taxon>
        <taxon>Deinococcaceae</taxon>
        <taxon>Deinococcus</taxon>
    </lineage>
</organism>
<keyword evidence="3" id="KW-1003">Cell membrane</keyword>
<feature type="transmembrane region" description="Helical" evidence="7">
    <location>
        <begin position="403"/>
        <end position="423"/>
    </location>
</feature>
<dbReference type="Pfam" id="PF02417">
    <property type="entry name" value="Chromate_transp"/>
    <property type="match status" value="2"/>
</dbReference>
<comment type="caution">
    <text evidence="8">The sequence shown here is derived from an EMBL/GenBank/DDBJ whole genome shotgun (WGS) entry which is preliminary data.</text>
</comment>
<feature type="transmembrane region" description="Helical" evidence="7">
    <location>
        <begin position="251"/>
        <end position="271"/>
    </location>
</feature>
<keyword evidence="9" id="KW-1185">Reference proteome</keyword>
<dbReference type="PIRSF" id="PIRSF004810">
    <property type="entry name" value="ChrA"/>
    <property type="match status" value="1"/>
</dbReference>
<dbReference type="InterPro" id="IPR003370">
    <property type="entry name" value="Chromate_transpt"/>
</dbReference>
<keyword evidence="4 7" id="KW-0812">Transmembrane</keyword>
<proteinExistence type="inferred from homology"/>
<name>A0ABP9V987_9DEIO</name>
<accession>A0ABP9V987</accession>
<dbReference type="Proteomes" id="UP001458946">
    <property type="component" value="Unassembled WGS sequence"/>
</dbReference>
<dbReference type="EMBL" id="BAABRN010000014">
    <property type="protein sequence ID" value="GAA5501849.1"/>
    <property type="molecule type" value="Genomic_DNA"/>
</dbReference>
<dbReference type="PANTHER" id="PTHR33567:SF3">
    <property type="entry name" value="CHROMATE ION TRANSPORTER (EUROFUNG)"/>
    <property type="match status" value="1"/>
</dbReference>
<keyword evidence="6 7" id="KW-0472">Membrane</keyword>
<feature type="transmembrane region" description="Helical" evidence="7">
    <location>
        <begin position="322"/>
        <end position="347"/>
    </location>
</feature>
<dbReference type="PANTHER" id="PTHR33567">
    <property type="entry name" value="CHROMATE ION TRANSPORTER (EUROFUNG)"/>
    <property type="match status" value="1"/>
</dbReference>
<reference evidence="8 9" key="1">
    <citation type="submission" date="2024-02" db="EMBL/GenBank/DDBJ databases">
        <title>Deinococcus xinjiangensis NBRC 107630.</title>
        <authorList>
            <person name="Ichikawa N."/>
            <person name="Katano-Makiyama Y."/>
            <person name="Hidaka K."/>
        </authorList>
    </citation>
    <scope>NUCLEOTIDE SEQUENCE [LARGE SCALE GENOMIC DNA]</scope>
    <source>
        <strain evidence="8 9">NBRC 107630</strain>
    </source>
</reference>
<evidence type="ECO:0000313" key="8">
    <source>
        <dbReference type="EMBL" id="GAA5501849.1"/>
    </source>
</evidence>
<evidence type="ECO:0000256" key="5">
    <source>
        <dbReference type="ARBA" id="ARBA00022989"/>
    </source>
</evidence>
<evidence type="ECO:0000256" key="6">
    <source>
        <dbReference type="ARBA" id="ARBA00023136"/>
    </source>
</evidence>
<feature type="transmembrane region" description="Helical" evidence="7">
    <location>
        <begin position="359"/>
        <end position="383"/>
    </location>
</feature>
<dbReference type="NCBIfam" id="TIGR00937">
    <property type="entry name" value="2A51"/>
    <property type="match status" value="1"/>
</dbReference>
<dbReference type="RefSeq" id="WP_353541823.1">
    <property type="nucleotide sequence ID" value="NZ_BAABRN010000014.1"/>
</dbReference>
<gene>
    <name evidence="8" type="primary">srpC_2</name>
    <name evidence="8" type="ORF">Dxin01_01588</name>
</gene>
<evidence type="ECO:0000256" key="4">
    <source>
        <dbReference type="ARBA" id="ARBA00022692"/>
    </source>
</evidence>
<evidence type="ECO:0000256" key="7">
    <source>
        <dbReference type="SAM" id="Phobius"/>
    </source>
</evidence>
<evidence type="ECO:0000313" key="9">
    <source>
        <dbReference type="Proteomes" id="UP001458946"/>
    </source>
</evidence>